<reference evidence="2 3" key="1">
    <citation type="submission" date="2016-10" db="EMBL/GenBank/DDBJ databases">
        <authorList>
            <person name="de Groot N.N."/>
        </authorList>
    </citation>
    <scope>NUCLEOTIDE SEQUENCE [LARGE SCALE GENOMIC DNA]</scope>
    <source>
        <strain evidence="2 3">NE2</strain>
    </source>
</reference>
<dbReference type="InterPro" id="IPR018640">
    <property type="entry name" value="DUF2063"/>
</dbReference>
<dbReference type="STRING" id="1612308.SAMN05444581_101264"/>
<protein>
    <submittedName>
        <fullName evidence="2">Putative DNA-binding domain-containing protein</fullName>
    </submittedName>
</protein>
<sequence length="267" mass="28394">MTPHVFQNHWQSHWQNHWAQALLDPAGAPPPGVARQAGTAPDRRFAVYRNNVMVSLTGALAARFPAVKRIVGDEFFDSAARAFASKNPPRSPLMMTYGEEFPDFIARLDAASAVPYLADVARLEAARTRAYHADDAAPLTAADLAGVSQETLFDLRFVLHPSLELVASRFPVVTIWAMNAGDLELAEITDWSGETALIVRPALDVEVRRPPPGAAAFLASLAAGDRLGDAAAAALAQSADFDLAVNLAALFSGGLAIDAAAAKDDPQ</sequence>
<proteinExistence type="predicted"/>
<gene>
    <name evidence="2" type="ORF">SAMN05444581_101264</name>
</gene>
<dbReference type="InterPro" id="IPR044922">
    <property type="entry name" value="DUF2063_N_sf"/>
</dbReference>
<dbReference type="Gene3D" id="1.10.150.690">
    <property type="entry name" value="DUF2063"/>
    <property type="match status" value="1"/>
</dbReference>
<dbReference type="GO" id="GO:0003677">
    <property type="term" value="F:DNA binding"/>
    <property type="evidence" value="ECO:0007669"/>
    <property type="project" value="UniProtKB-KW"/>
</dbReference>
<keyword evidence="2" id="KW-0238">DNA-binding</keyword>
<dbReference type="EMBL" id="FOSN01000001">
    <property type="protein sequence ID" value="SFK01117.1"/>
    <property type="molecule type" value="Genomic_DNA"/>
</dbReference>
<evidence type="ECO:0000313" key="3">
    <source>
        <dbReference type="Proteomes" id="UP000198755"/>
    </source>
</evidence>
<evidence type="ECO:0000313" key="2">
    <source>
        <dbReference type="EMBL" id="SFK01117.1"/>
    </source>
</evidence>
<dbReference type="RefSeq" id="WP_244532022.1">
    <property type="nucleotide sequence ID" value="NZ_FOSN01000001.1"/>
</dbReference>
<dbReference type="AlphaFoldDB" id="A0A1I3W397"/>
<dbReference type="Proteomes" id="UP000198755">
    <property type="component" value="Unassembled WGS sequence"/>
</dbReference>
<keyword evidence="3" id="KW-1185">Reference proteome</keyword>
<dbReference type="Pfam" id="PF09836">
    <property type="entry name" value="DUF2063"/>
    <property type="match status" value="1"/>
</dbReference>
<evidence type="ECO:0000259" key="1">
    <source>
        <dbReference type="Pfam" id="PF09836"/>
    </source>
</evidence>
<organism evidence="2 3">
    <name type="scientific">Methylocapsa palsarum</name>
    <dbReference type="NCBI Taxonomy" id="1612308"/>
    <lineage>
        <taxon>Bacteria</taxon>
        <taxon>Pseudomonadati</taxon>
        <taxon>Pseudomonadota</taxon>
        <taxon>Alphaproteobacteria</taxon>
        <taxon>Hyphomicrobiales</taxon>
        <taxon>Beijerinckiaceae</taxon>
        <taxon>Methylocapsa</taxon>
    </lineage>
</organism>
<name>A0A1I3W397_9HYPH</name>
<accession>A0A1I3W397</accession>
<feature type="domain" description="Putative DNA-binding" evidence="1">
    <location>
        <begin position="14"/>
        <end position="105"/>
    </location>
</feature>